<dbReference type="AlphaFoldDB" id="A0A1A9GRY5"/>
<evidence type="ECO:0000313" key="5">
    <source>
        <dbReference type="Proteomes" id="UP000077868"/>
    </source>
</evidence>
<dbReference type="Pfam" id="PF00149">
    <property type="entry name" value="Metallophos"/>
    <property type="match status" value="1"/>
</dbReference>
<dbReference type="GO" id="GO:0004035">
    <property type="term" value="F:alkaline phosphatase activity"/>
    <property type="evidence" value="ECO:0007669"/>
    <property type="project" value="UniProtKB-EC"/>
</dbReference>
<feature type="region of interest" description="Disordered" evidence="2">
    <location>
        <begin position="18"/>
        <end position="39"/>
    </location>
</feature>
<dbReference type="STRING" id="1300347.I601_4074"/>
<name>A0A1A9GRY5_9ACTN</name>
<keyword evidence="5" id="KW-1185">Reference proteome</keyword>
<evidence type="ECO:0000259" key="3">
    <source>
        <dbReference type="Pfam" id="PF00149"/>
    </source>
</evidence>
<dbReference type="PATRIC" id="fig|1300347.3.peg.4080"/>
<keyword evidence="1" id="KW-0732">Signal</keyword>
<sequence length="304" mass="32264">MLLSLGVAVAVSGCGAPAEVSESDVRGPAASELSDTSGPGTTVRVVAVGDIVCPPDLQVTDDECQQQATADLAASLEPDAVIALGDLQYESGRLEEFQRGWAPSWGRFDDIIAPVPGNHEYQSDGAEGYVGYFDTGPYYVREVGAWRVYLLDSNCEDVDCVQEAAWLSDDLATHPTDCAVVAMHHPRWSSSTGHGSQEQVDGLWSAAVDGGVDLSLAGHDHDYERFAPIDADGRVVDSGPRATHFVVGTGGRSLYDIGDLATGSRFSTDEAFGVLELGLSPTSFDWRFVDVEGRTLDAGTQECS</sequence>
<reference evidence="4 5" key="1">
    <citation type="submission" date="2016-03" db="EMBL/GenBank/DDBJ databases">
        <title>Complete genome sequence of a soil Actinobacterium, Nocardioides dokdonensis FR1436.</title>
        <authorList>
            <person name="Kwon S.-K."/>
            <person name="Kim K."/>
            <person name="Kim J.F."/>
        </authorList>
    </citation>
    <scope>NUCLEOTIDE SEQUENCE [LARGE SCALE GENOMIC DNA]</scope>
    <source>
        <strain evidence="4 5">FR1436</strain>
    </source>
</reference>
<evidence type="ECO:0000256" key="1">
    <source>
        <dbReference type="ARBA" id="ARBA00022729"/>
    </source>
</evidence>
<protein>
    <submittedName>
        <fullName evidence="4">Alkaline phosphatase</fullName>
        <ecNumber evidence="4">3.1.3.1</ecNumber>
    </submittedName>
</protein>
<dbReference type="SUPFAM" id="SSF56300">
    <property type="entry name" value="Metallo-dependent phosphatases"/>
    <property type="match status" value="1"/>
</dbReference>
<dbReference type="PANTHER" id="PTHR22953:SF153">
    <property type="entry name" value="PURPLE ACID PHOSPHATASE"/>
    <property type="match status" value="1"/>
</dbReference>
<dbReference type="Proteomes" id="UP000077868">
    <property type="component" value="Chromosome"/>
</dbReference>
<evidence type="ECO:0000256" key="2">
    <source>
        <dbReference type="SAM" id="MobiDB-lite"/>
    </source>
</evidence>
<dbReference type="KEGG" id="ndk:I601_4074"/>
<dbReference type="EC" id="3.1.3.1" evidence="4"/>
<gene>
    <name evidence="4" type="primary">phoA</name>
    <name evidence="4" type="ORF">I601_4074</name>
</gene>
<dbReference type="InterPro" id="IPR039331">
    <property type="entry name" value="PAPs-like"/>
</dbReference>
<dbReference type="InterPro" id="IPR004843">
    <property type="entry name" value="Calcineurin-like_PHP"/>
</dbReference>
<evidence type="ECO:0000313" key="4">
    <source>
        <dbReference type="EMBL" id="ANH40470.1"/>
    </source>
</evidence>
<feature type="domain" description="Calcineurin-like phosphoesterase" evidence="3">
    <location>
        <begin position="44"/>
        <end position="223"/>
    </location>
</feature>
<dbReference type="InterPro" id="IPR029052">
    <property type="entry name" value="Metallo-depent_PP-like"/>
</dbReference>
<dbReference type="EMBL" id="CP015079">
    <property type="protein sequence ID" value="ANH40470.1"/>
    <property type="molecule type" value="Genomic_DNA"/>
</dbReference>
<dbReference type="RefSeq" id="WP_068113794.1">
    <property type="nucleotide sequence ID" value="NZ_CP015079.1"/>
</dbReference>
<organism evidence="4 5">
    <name type="scientific">Nocardioides dokdonensis FR1436</name>
    <dbReference type="NCBI Taxonomy" id="1300347"/>
    <lineage>
        <taxon>Bacteria</taxon>
        <taxon>Bacillati</taxon>
        <taxon>Actinomycetota</taxon>
        <taxon>Actinomycetes</taxon>
        <taxon>Propionibacteriales</taxon>
        <taxon>Nocardioidaceae</taxon>
        <taxon>Nocardioides</taxon>
    </lineage>
</organism>
<keyword evidence="4" id="KW-0378">Hydrolase</keyword>
<dbReference type="PANTHER" id="PTHR22953">
    <property type="entry name" value="ACID PHOSPHATASE RELATED"/>
    <property type="match status" value="1"/>
</dbReference>
<dbReference type="GO" id="GO:0003993">
    <property type="term" value="F:acid phosphatase activity"/>
    <property type="evidence" value="ECO:0007669"/>
    <property type="project" value="InterPro"/>
</dbReference>
<accession>A0A1A9GRY5</accession>
<proteinExistence type="predicted"/>
<dbReference type="Gene3D" id="3.60.21.10">
    <property type="match status" value="1"/>
</dbReference>